<reference evidence="2 3" key="1">
    <citation type="submission" date="2008-04" db="EMBL/GenBank/DDBJ databases">
        <title>Complete sequence of chromosome of Natranaerobius thermophilus JW/NM-WN-LF.</title>
        <authorList>
            <consortium name="US DOE Joint Genome Institute"/>
            <person name="Copeland A."/>
            <person name="Lucas S."/>
            <person name="Lapidus A."/>
            <person name="Glavina del Rio T."/>
            <person name="Dalin E."/>
            <person name="Tice H."/>
            <person name="Bruce D."/>
            <person name="Goodwin L."/>
            <person name="Pitluck S."/>
            <person name="Chertkov O."/>
            <person name="Brettin T."/>
            <person name="Detter J.C."/>
            <person name="Han C."/>
            <person name="Kuske C.R."/>
            <person name="Schmutz J."/>
            <person name="Larimer F."/>
            <person name="Land M."/>
            <person name="Hauser L."/>
            <person name="Kyrpides N."/>
            <person name="Lykidis A."/>
            <person name="Mesbah N.M."/>
            <person name="Wiegel J."/>
        </authorList>
    </citation>
    <scope>NUCLEOTIDE SEQUENCE [LARGE SCALE GENOMIC DNA]</scope>
    <source>
        <strain evidence="3">ATCC BAA-1301 / DSM 18059 / JW/NM-WN-LF</strain>
    </source>
</reference>
<dbReference type="InParanoid" id="B2A2Q0"/>
<dbReference type="AlphaFoldDB" id="B2A2Q0"/>
<keyword evidence="3" id="KW-1185">Reference proteome</keyword>
<proteinExistence type="predicted"/>
<name>B2A2Q0_NATTJ</name>
<dbReference type="KEGG" id="nth:Nther_2715"/>
<evidence type="ECO:0008006" key="4">
    <source>
        <dbReference type="Google" id="ProtNLM"/>
    </source>
</evidence>
<dbReference type="EMBL" id="CP001034">
    <property type="protein sequence ID" value="ACB86268.1"/>
    <property type="molecule type" value="Genomic_DNA"/>
</dbReference>
<evidence type="ECO:0000313" key="2">
    <source>
        <dbReference type="EMBL" id="ACB86268.1"/>
    </source>
</evidence>
<accession>B2A2Q0</accession>
<gene>
    <name evidence="2" type="ordered locus">Nther_2715</name>
</gene>
<dbReference type="eggNOG" id="ENOG5032Q82">
    <property type="taxonomic scope" value="Bacteria"/>
</dbReference>
<dbReference type="RefSeq" id="WP_012449104.1">
    <property type="nucleotide sequence ID" value="NC_010718.1"/>
</dbReference>
<organism evidence="2 3">
    <name type="scientific">Natranaerobius thermophilus (strain ATCC BAA-1301 / DSM 18059 / JW/NM-WN-LF)</name>
    <dbReference type="NCBI Taxonomy" id="457570"/>
    <lineage>
        <taxon>Bacteria</taxon>
        <taxon>Bacillati</taxon>
        <taxon>Bacillota</taxon>
        <taxon>Clostridia</taxon>
        <taxon>Natranaerobiales</taxon>
        <taxon>Natranaerobiaceae</taxon>
        <taxon>Natranaerobius</taxon>
    </lineage>
</organism>
<dbReference type="Proteomes" id="UP000001683">
    <property type="component" value="Chromosome"/>
</dbReference>
<evidence type="ECO:0000313" key="3">
    <source>
        <dbReference type="Proteomes" id="UP000001683"/>
    </source>
</evidence>
<feature type="region of interest" description="Disordered" evidence="1">
    <location>
        <begin position="33"/>
        <end position="61"/>
    </location>
</feature>
<reference evidence="2 3" key="2">
    <citation type="journal article" date="2011" name="J. Bacteriol.">
        <title>Complete genome sequence of the anaerobic, halophilic alkalithermophile Natranaerobius thermophilus JW/NM-WN-LF.</title>
        <authorList>
            <person name="Zhao B."/>
            <person name="Mesbah N.M."/>
            <person name="Dalin E."/>
            <person name="Goodwin L."/>
            <person name="Nolan M."/>
            <person name="Pitluck S."/>
            <person name="Chertkov O."/>
            <person name="Brettin T.S."/>
            <person name="Han J."/>
            <person name="Larimer F.W."/>
            <person name="Land M.L."/>
            <person name="Hauser L."/>
            <person name="Kyrpides N."/>
            <person name="Wiegel J."/>
        </authorList>
    </citation>
    <scope>NUCLEOTIDE SEQUENCE [LARGE SCALE GENOMIC DNA]</scope>
    <source>
        <strain evidence="3">ATCC BAA-1301 / DSM 18059 / JW/NM-WN-LF</strain>
    </source>
</reference>
<protein>
    <recommendedName>
        <fullName evidence="4">Lipoprotein</fullName>
    </recommendedName>
</protein>
<sequence>MTKVRAFMSLLVLIVVIATLIVLPACSFNNSDDAAKENSDAATEPESEENASEPKNYEEWPETKTDIMTMEGMEEEIELQRFLHPDDLFLTYYPEDMITEEITWNHGSVQAFYSNFQGEVNKDAFVKFYIFDNDKEPASQGELNLQEFSSEMDYELEKSDSEIKEELLEKHPWAMDAGIYYDNNISGNVFSGEQSGTYFLVVIQYPHEFGDGMEPRIKMILDHYYWIDTEESLTEVN</sequence>
<evidence type="ECO:0000256" key="1">
    <source>
        <dbReference type="SAM" id="MobiDB-lite"/>
    </source>
</evidence>
<dbReference type="OrthoDB" id="463882at2"/>
<dbReference type="HOGENOM" id="CLU_110190_0_0_9"/>